<name>A0A9X1VVM2_9BURK</name>
<dbReference type="InterPro" id="IPR015942">
    <property type="entry name" value="Asp/Glu/hydantoin_racemase"/>
</dbReference>
<protein>
    <submittedName>
        <fullName evidence="1">Aspartate/glutamate racemase family protein</fullName>
    </submittedName>
</protein>
<dbReference type="EMBL" id="JALGBI010000001">
    <property type="protein sequence ID" value="MCJ0764068.1"/>
    <property type="molecule type" value="Genomic_DNA"/>
</dbReference>
<sequence length="233" mass="24921">MFPFPGFLGIVMLDTRFPRPLGDIGNPETFRVPSRRVVIEGAWPEKVVQTAAGLRANRLQVAFARVVQQLERDGAAAITTSCGFLVLLQRELQSVVKVPVVTSSLLLLPGLLAREPRVGVLTISASRLEPAHLRSAGVPRDRLKDVVVQGVDPKGEFALSILGNRAEMDLARAQAEVVAAAQALKARAPALRTVVLECTNMPPYAPAIEQATGLHPLSLLDSAALFKPFGAAP</sequence>
<accession>A0A9X1VVM2</accession>
<dbReference type="RefSeq" id="WP_243306636.1">
    <property type="nucleotide sequence ID" value="NZ_JALGBI010000001.1"/>
</dbReference>
<proteinExistence type="predicted"/>
<dbReference type="Proteomes" id="UP001139447">
    <property type="component" value="Unassembled WGS sequence"/>
</dbReference>
<evidence type="ECO:0000313" key="1">
    <source>
        <dbReference type="EMBL" id="MCJ0764068.1"/>
    </source>
</evidence>
<comment type="caution">
    <text evidence="1">The sequence shown here is derived from an EMBL/GenBank/DDBJ whole genome shotgun (WGS) entry which is preliminary data.</text>
</comment>
<organism evidence="1 2">
    <name type="scientific">Variovorax terrae</name>
    <dbReference type="NCBI Taxonomy" id="2923278"/>
    <lineage>
        <taxon>Bacteria</taxon>
        <taxon>Pseudomonadati</taxon>
        <taxon>Pseudomonadota</taxon>
        <taxon>Betaproteobacteria</taxon>
        <taxon>Burkholderiales</taxon>
        <taxon>Comamonadaceae</taxon>
        <taxon>Variovorax</taxon>
    </lineage>
</organism>
<dbReference type="AlphaFoldDB" id="A0A9X1VVM2"/>
<dbReference type="GO" id="GO:0047661">
    <property type="term" value="F:amino-acid racemase activity"/>
    <property type="evidence" value="ECO:0007669"/>
    <property type="project" value="InterPro"/>
</dbReference>
<reference evidence="1" key="1">
    <citation type="submission" date="2022-03" db="EMBL/GenBank/DDBJ databases">
        <authorList>
            <person name="Woo C.Y."/>
        </authorList>
    </citation>
    <scope>NUCLEOTIDE SEQUENCE</scope>
    <source>
        <strain evidence="1">CYS-02</strain>
    </source>
</reference>
<keyword evidence="2" id="KW-1185">Reference proteome</keyword>
<dbReference type="Pfam" id="PF01177">
    <property type="entry name" value="Asp_Glu_race"/>
    <property type="match status" value="1"/>
</dbReference>
<evidence type="ECO:0000313" key="2">
    <source>
        <dbReference type="Proteomes" id="UP001139447"/>
    </source>
</evidence>
<gene>
    <name evidence="1" type="ORF">MMF98_12705</name>
</gene>